<accession>A0A2R5G7X9</accession>
<proteinExistence type="predicted"/>
<dbReference type="Gene3D" id="3.30.200.20">
    <property type="entry name" value="Phosphorylase Kinase, domain 1"/>
    <property type="match status" value="1"/>
</dbReference>
<dbReference type="SUPFAM" id="SSF56112">
    <property type="entry name" value="Protein kinase-like (PK-like)"/>
    <property type="match status" value="1"/>
</dbReference>
<evidence type="ECO:0000256" key="4">
    <source>
        <dbReference type="ARBA" id="ARBA00022777"/>
    </source>
</evidence>
<name>A0A2R5G7X9_9STRA</name>
<organism evidence="8 9">
    <name type="scientific">Hondaea fermentalgiana</name>
    <dbReference type="NCBI Taxonomy" id="2315210"/>
    <lineage>
        <taxon>Eukaryota</taxon>
        <taxon>Sar</taxon>
        <taxon>Stramenopiles</taxon>
        <taxon>Bigyra</taxon>
        <taxon>Labyrinthulomycetes</taxon>
        <taxon>Thraustochytrida</taxon>
        <taxon>Thraustochytriidae</taxon>
        <taxon>Hondaea</taxon>
    </lineage>
</organism>
<dbReference type="Pfam" id="PF00069">
    <property type="entry name" value="Pkinase"/>
    <property type="match status" value="1"/>
</dbReference>
<feature type="compositionally biased region" description="Polar residues" evidence="6">
    <location>
        <begin position="455"/>
        <end position="477"/>
    </location>
</feature>
<dbReference type="EMBL" id="BEYU01000028">
    <property type="protein sequence ID" value="GBG27147.1"/>
    <property type="molecule type" value="Genomic_DNA"/>
</dbReference>
<feature type="compositionally biased region" description="Basic and acidic residues" evidence="6">
    <location>
        <begin position="324"/>
        <end position="344"/>
    </location>
</feature>
<keyword evidence="2" id="KW-0808">Transferase</keyword>
<evidence type="ECO:0000256" key="6">
    <source>
        <dbReference type="SAM" id="MobiDB-lite"/>
    </source>
</evidence>
<sequence>MHRYKLLAKKGEGTFSEVIRAKCLTNNREVAIKVMRNKFESLEQVNSLREIQALRRLSPDAGIIKLYEVLFDDASGRLALVFELMQMNLYELIRGRKNFLPEAQIKSILYQVLRAVDRMHRNSIFHRDLKPENILVTPQTLGGGSGVKNGSNPSGSKSIAAVDPVAAGNNLLVKVADFGSCRGIYSKQPYTEYIATRWYRAPECLLTSGYYSFRMDLWAIGCIAFEIIALFPLFPGTNELDQIERIHNVLGTPGDEILGKFKRFATHIDFNFSRKKGTGIGQMIPHVDTHCVDLIEKLLAYDPEERMSARQALRHPYFRELRHADKKRERAAKASKGDPQERAGHHNAGADAGAAARRKNRPPRGTKANRHDHAGGSVLDPAARAAGGVGKRKDLPRIQHPHHGAESMQPVADPRHPVALPSLAHGKHRGQPQHPGFQHHQQSKHHHESSLHGNAGSTTDPIGSNNNGRLPPHQQNLGHPGHAVKSTKTRRQNPYGPIMHGANGGAVPIGGKTKRLGAGQGGHNKKYGHSKSSNPAHKVQYSAYKSSYQSPYSQKYLARSRIPGAL</sequence>
<evidence type="ECO:0000256" key="1">
    <source>
        <dbReference type="ARBA" id="ARBA00022527"/>
    </source>
</evidence>
<dbReference type="PROSITE" id="PS00108">
    <property type="entry name" value="PROTEIN_KINASE_ST"/>
    <property type="match status" value="1"/>
</dbReference>
<protein>
    <submittedName>
        <fullName evidence="8">Protein kinase</fullName>
    </submittedName>
</protein>
<dbReference type="InterPro" id="IPR050117">
    <property type="entry name" value="MAPK"/>
</dbReference>
<evidence type="ECO:0000256" key="5">
    <source>
        <dbReference type="ARBA" id="ARBA00022840"/>
    </source>
</evidence>
<keyword evidence="9" id="KW-1185">Reference proteome</keyword>
<dbReference type="InterPro" id="IPR011009">
    <property type="entry name" value="Kinase-like_dom_sf"/>
</dbReference>
<evidence type="ECO:0000259" key="7">
    <source>
        <dbReference type="PROSITE" id="PS50011"/>
    </source>
</evidence>
<feature type="compositionally biased region" description="Basic residues" evidence="6">
    <location>
        <begin position="356"/>
        <end position="368"/>
    </location>
</feature>
<feature type="domain" description="Protein kinase" evidence="7">
    <location>
        <begin position="4"/>
        <end position="318"/>
    </location>
</feature>
<dbReference type="Proteomes" id="UP000241890">
    <property type="component" value="Unassembled WGS sequence"/>
</dbReference>
<evidence type="ECO:0000256" key="2">
    <source>
        <dbReference type="ARBA" id="ARBA00022679"/>
    </source>
</evidence>
<dbReference type="InParanoid" id="A0A2R5G7X9"/>
<evidence type="ECO:0000313" key="9">
    <source>
        <dbReference type="Proteomes" id="UP000241890"/>
    </source>
</evidence>
<feature type="compositionally biased region" description="Low complexity" evidence="6">
    <location>
        <begin position="346"/>
        <end position="355"/>
    </location>
</feature>
<dbReference type="CDD" id="cd07831">
    <property type="entry name" value="STKc_MOK"/>
    <property type="match status" value="1"/>
</dbReference>
<keyword evidence="1" id="KW-0723">Serine/threonine-protein kinase</keyword>
<dbReference type="InterPro" id="IPR008271">
    <property type="entry name" value="Ser/Thr_kinase_AS"/>
</dbReference>
<gene>
    <name evidence="8" type="ORF">FCC1311_033702</name>
</gene>
<dbReference type="GO" id="GO:0005524">
    <property type="term" value="F:ATP binding"/>
    <property type="evidence" value="ECO:0007669"/>
    <property type="project" value="UniProtKB-KW"/>
</dbReference>
<dbReference type="Gene3D" id="1.10.510.10">
    <property type="entry name" value="Transferase(Phosphotransferase) domain 1"/>
    <property type="match status" value="1"/>
</dbReference>
<keyword evidence="5" id="KW-0067">ATP-binding</keyword>
<dbReference type="InterPro" id="IPR000719">
    <property type="entry name" value="Prot_kinase_dom"/>
</dbReference>
<feature type="region of interest" description="Disordered" evidence="6">
    <location>
        <begin position="324"/>
        <end position="535"/>
    </location>
</feature>
<dbReference type="PANTHER" id="PTHR24055">
    <property type="entry name" value="MITOGEN-ACTIVATED PROTEIN KINASE"/>
    <property type="match status" value="1"/>
</dbReference>
<keyword evidence="4 8" id="KW-0418">Kinase</keyword>
<dbReference type="PROSITE" id="PS50011">
    <property type="entry name" value="PROTEIN_KINASE_DOM"/>
    <property type="match status" value="1"/>
</dbReference>
<dbReference type="AlphaFoldDB" id="A0A2R5G7X9"/>
<dbReference type="OrthoDB" id="2158884at2759"/>
<dbReference type="SMART" id="SM00220">
    <property type="entry name" value="S_TKc"/>
    <property type="match status" value="1"/>
</dbReference>
<evidence type="ECO:0000313" key="8">
    <source>
        <dbReference type="EMBL" id="GBG27147.1"/>
    </source>
</evidence>
<keyword evidence="3" id="KW-0547">Nucleotide-binding</keyword>
<comment type="caution">
    <text evidence="8">The sequence shown here is derived from an EMBL/GenBank/DDBJ whole genome shotgun (WGS) entry which is preliminary data.</text>
</comment>
<dbReference type="FunFam" id="1.10.510.10:FF:000624">
    <property type="entry name" value="Mitogen-activated protein kinase"/>
    <property type="match status" value="1"/>
</dbReference>
<evidence type="ECO:0000256" key="3">
    <source>
        <dbReference type="ARBA" id="ARBA00022741"/>
    </source>
</evidence>
<reference evidence="8 9" key="1">
    <citation type="submission" date="2017-12" db="EMBL/GenBank/DDBJ databases">
        <title>Sequencing, de novo assembly and annotation of complete genome of a new Thraustochytrid species, strain FCC1311.</title>
        <authorList>
            <person name="Sedici K."/>
            <person name="Godart F."/>
            <person name="Aiese Cigliano R."/>
            <person name="Sanseverino W."/>
            <person name="Barakat M."/>
            <person name="Ortet P."/>
            <person name="Marechal E."/>
            <person name="Cagnac O."/>
            <person name="Amato A."/>
        </authorList>
    </citation>
    <scope>NUCLEOTIDE SEQUENCE [LARGE SCALE GENOMIC DNA]</scope>
</reference>
<dbReference type="GO" id="GO:0004674">
    <property type="term" value="F:protein serine/threonine kinase activity"/>
    <property type="evidence" value="ECO:0007669"/>
    <property type="project" value="UniProtKB-KW"/>
</dbReference>
<dbReference type="FunFam" id="3.30.200.20:FF:000271">
    <property type="entry name" value="MAPK/MAK/MRK overlapping kinase"/>
    <property type="match status" value="1"/>
</dbReference>